<dbReference type="PANTHER" id="PTHR46797">
    <property type="entry name" value="HTH-TYPE TRANSCRIPTIONAL REGULATOR"/>
    <property type="match status" value="1"/>
</dbReference>
<gene>
    <name evidence="3" type="ORF">AB835_03715</name>
</gene>
<dbReference type="PANTHER" id="PTHR46797:SF11">
    <property type="entry name" value="HTH-TYPE TRANSCRIPTIONAL REGULATOR PUUR"/>
    <property type="match status" value="1"/>
</dbReference>
<dbReference type="SMART" id="SM00530">
    <property type="entry name" value="HTH_XRE"/>
    <property type="match status" value="1"/>
</dbReference>
<dbReference type="Gene3D" id="1.10.260.40">
    <property type="entry name" value="lambda repressor-like DNA-binding domains"/>
    <property type="match status" value="1"/>
</dbReference>
<evidence type="ECO:0000256" key="1">
    <source>
        <dbReference type="ARBA" id="ARBA00023125"/>
    </source>
</evidence>
<dbReference type="InterPro" id="IPR013096">
    <property type="entry name" value="Cupin_2"/>
</dbReference>
<evidence type="ECO:0000259" key="2">
    <source>
        <dbReference type="PROSITE" id="PS50943"/>
    </source>
</evidence>
<accession>A0A1D2QSA3</accession>
<dbReference type="GO" id="GO:0003700">
    <property type="term" value="F:DNA-binding transcription factor activity"/>
    <property type="evidence" value="ECO:0007669"/>
    <property type="project" value="TreeGrafter"/>
</dbReference>
<dbReference type="AlphaFoldDB" id="A0A1D2QSA3"/>
<dbReference type="PROSITE" id="PS50943">
    <property type="entry name" value="HTH_CROC1"/>
    <property type="match status" value="1"/>
</dbReference>
<dbReference type="CDD" id="cd02209">
    <property type="entry name" value="cupin_XRE_C"/>
    <property type="match status" value="1"/>
</dbReference>
<proteinExistence type="predicted"/>
<dbReference type="InterPro" id="IPR050807">
    <property type="entry name" value="TransReg_Diox_bact_type"/>
</dbReference>
<dbReference type="InterPro" id="IPR011051">
    <property type="entry name" value="RmlC_Cupin_sf"/>
</dbReference>
<evidence type="ECO:0000313" key="3">
    <source>
        <dbReference type="EMBL" id="ODS24457.1"/>
    </source>
</evidence>
<comment type="caution">
    <text evidence="3">The sequence shown here is derived from an EMBL/GenBank/DDBJ whole genome shotgun (WGS) entry which is preliminary data.</text>
</comment>
<dbReference type="Pfam" id="PF07883">
    <property type="entry name" value="Cupin_2"/>
    <property type="match status" value="1"/>
</dbReference>
<dbReference type="InterPro" id="IPR001387">
    <property type="entry name" value="Cro/C1-type_HTH"/>
</dbReference>
<dbReference type="SUPFAM" id="SSF47413">
    <property type="entry name" value="lambda repressor-like DNA-binding domains"/>
    <property type="match status" value="1"/>
</dbReference>
<dbReference type="STRING" id="62101.AB835_03715"/>
<feature type="domain" description="HTH cro/C1-type" evidence="2">
    <location>
        <begin position="9"/>
        <end position="63"/>
    </location>
</feature>
<reference evidence="3 4" key="1">
    <citation type="journal article" date="2016" name="Appl. Environ. Microbiol.">
        <title>Lack of Overt Genome Reduction in the Bryostatin-Producing Bryozoan Symbiont "Candidatus Endobugula sertula".</title>
        <authorList>
            <person name="Miller I.J."/>
            <person name="Vanee N."/>
            <person name="Fong S.S."/>
            <person name="Lim-Fong G.E."/>
            <person name="Kwan J.C."/>
        </authorList>
    </citation>
    <scope>NUCLEOTIDE SEQUENCE [LARGE SCALE GENOMIC DNA]</scope>
    <source>
        <strain evidence="3">AB1-4</strain>
    </source>
</reference>
<dbReference type="GO" id="GO:0003677">
    <property type="term" value="F:DNA binding"/>
    <property type="evidence" value="ECO:0007669"/>
    <property type="project" value="UniProtKB-KW"/>
</dbReference>
<dbReference type="CDD" id="cd00093">
    <property type="entry name" value="HTH_XRE"/>
    <property type="match status" value="1"/>
</dbReference>
<dbReference type="InterPro" id="IPR010982">
    <property type="entry name" value="Lambda_DNA-bd_dom_sf"/>
</dbReference>
<keyword evidence="1" id="KW-0238">DNA-binding</keyword>
<dbReference type="EMBL" id="MDLC01000009">
    <property type="protein sequence ID" value="ODS24457.1"/>
    <property type="molecule type" value="Genomic_DNA"/>
</dbReference>
<name>A0A1D2QSA3_9GAMM</name>
<protein>
    <recommendedName>
        <fullName evidence="2">HTH cro/C1-type domain-containing protein</fullName>
    </recommendedName>
</protein>
<dbReference type="Pfam" id="PF01381">
    <property type="entry name" value="HTH_3"/>
    <property type="match status" value="1"/>
</dbReference>
<dbReference type="InterPro" id="IPR014710">
    <property type="entry name" value="RmlC-like_jellyroll"/>
</dbReference>
<sequence>MSDEIAARLQQIRKMYGLSQRELAKRAGVTNSSVSMIEQGRVSPSISSLEKLLKGIPMNIRDFFNIDFDDHFTCFFRSYQMFCFSNQKIDYYCLSDSKVGRGQLSYEVHNPGSDTGETMCVDERSFSGFVVQGQLEAIIDCQFATLDAGDAFIVESNHPYRFRNTCTKKSILVINRSIH</sequence>
<dbReference type="SUPFAM" id="SSF51182">
    <property type="entry name" value="RmlC-like cupins"/>
    <property type="match status" value="1"/>
</dbReference>
<dbReference type="Proteomes" id="UP000242502">
    <property type="component" value="Unassembled WGS sequence"/>
</dbReference>
<organism evidence="3 4">
    <name type="scientific">Candidatus Endobugula sertula</name>
    <name type="common">Bugula neritina bacterial symbiont</name>
    <dbReference type="NCBI Taxonomy" id="62101"/>
    <lineage>
        <taxon>Bacteria</taxon>
        <taxon>Pseudomonadati</taxon>
        <taxon>Pseudomonadota</taxon>
        <taxon>Gammaproteobacteria</taxon>
        <taxon>Cellvibrionales</taxon>
        <taxon>Cellvibrionaceae</taxon>
        <taxon>Candidatus Endobugula</taxon>
    </lineage>
</organism>
<dbReference type="GO" id="GO:0005829">
    <property type="term" value="C:cytosol"/>
    <property type="evidence" value="ECO:0007669"/>
    <property type="project" value="TreeGrafter"/>
</dbReference>
<dbReference type="Gene3D" id="2.60.120.10">
    <property type="entry name" value="Jelly Rolls"/>
    <property type="match status" value="1"/>
</dbReference>
<evidence type="ECO:0000313" key="4">
    <source>
        <dbReference type="Proteomes" id="UP000242502"/>
    </source>
</evidence>